<accession>A0A0N5D3T1</accession>
<evidence type="ECO:0000313" key="3">
    <source>
        <dbReference type="WBParaSite" id="TCLT_0000759801-mRNA-1"/>
    </source>
</evidence>
<dbReference type="Proteomes" id="UP000276776">
    <property type="component" value="Unassembled WGS sequence"/>
</dbReference>
<sequence length="652" mass="72557">MSDTLTGRARVVYVSNDFIHLSKGGLDGKIVAFRDSWLGNNYELQDWVTFKAKSYEGDPSHAYFGVRFKALSKSVKFESKAVVSEGVGTLFKVDEHQGQYGFIYTNDGSTVYFTASVVRPDTHDIRNTFKAGVQLKYKAVEQKQSTCRWRAIAVCNKNATLDNPLTSLTRKAFQNSTTAMNSKYVNGDGQQSDTVQATARSPTLLSHNTFTQSTNQTIPSGVSRFLPRSKISEIDSSRLSLSPLLSVNPPTASATFADSSGKRVKLILAGDAYEDAVRILAYFRHLVTKCSFAKLDRESAVYLAGEAIQCKVVLRNIGRDEESLAWGSVHVQCERIVRANKFNALVSKKCSMEEKPQDIGTTAMSRSAFTVFSCRPVILFCELILNVGESRDFECTQQLPLDSIPPSFKGHLVRYVYKLTLGVQHVKSPIKLIHIPLRIIQCDLGLTLPSLRTSKNPFIDNHNPGPSIVELATEAADCLTAPQGDYKYSMTNAVGRVANFLLNKKSYKLGEDVVGRFNFDGCAVRCLQFAVYLQSVETLINEEWYPNTFVATHMTEHAVCAYWTEAAVRLHVPLSATPTFCTDTVHLKWRLHFEFVICNNFNEEVNEGLWQAPENVNIETMSWDLDIKVFPCSPHNAGLTIPNLSPPASIVV</sequence>
<reference evidence="1 2" key="2">
    <citation type="submission" date="2018-11" db="EMBL/GenBank/DDBJ databases">
        <authorList>
            <consortium name="Pathogen Informatics"/>
        </authorList>
    </citation>
    <scope>NUCLEOTIDE SEQUENCE [LARGE SCALE GENOMIC DNA]</scope>
</reference>
<dbReference type="EMBL" id="UYYF01004525">
    <property type="protein sequence ID" value="VDN05058.1"/>
    <property type="molecule type" value="Genomic_DNA"/>
</dbReference>
<gene>
    <name evidence="1" type="ORF">TCLT_LOCUS7587</name>
</gene>
<dbReference type="WBParaSite" id="TCLT_0000759801-mRNA-1">
    <property type="protein sequence ID" value="TCLT_0000759801-mRNA-1"/>
    <property type="gene ID" value="TCLT_0000759801"/>
</dbReference>
<protein>
    <submittedName>
        <fullName evidence="3">Arrestin_C domain-containing protein</fullName>
    </submittedName>
</protein>
<proteinExistence type="predicted"/>
<dbReference type="InterPro" id="IPR014848">
    <property type="entry name" value="Rgp1"/>
</dbReference>
<keyword evidence="2" id="KW-1185">Reference proteome</keyword>
<reference evidence="3" key="1">
    <citation type="submission" date="2017-02" db="UniProtKB">
        <authorList>
            <consortium name="WormBaseParasite"/>
        </authorList>
    </citation>
    <scope>IDENTIFICATION</scope>
</reference>
<organism evidence="3">
    <name type="scientific">Thelazia callipaeda</name>
    <name type="common">Oriental eyeworm</name>
    <name type="synonym">Parasitic nematode</name>
    <dbReference type="NCBI Taxonomy" id="103827"/>
    <lineage>
        <taxon>Eukaryota</taxon>
        <taxon>Metazoa</taxon>
        <taxon>Ecdysozoa</taxon>
        <taxon>Nematoda</taxon>
        <taxon>Chromadorea</taxon>
        <taxon>Rhabditida</taxon>
        <taxon>Spirurina</taxon>
        <taxon>Spiruromorpha</taxon>
        <taxon>Thelazioidea</taxon>
        <taxon>Thelaziidae</taxon>
        <taxon>Thelazia</taxon>
    </lineage>
</organism>
<dbReference type="OrthoDB" id="1918at2759"/>
<dbReference type="AlphaFoldDB" id="A0A0N5D3T1"/>
<evidence type="ECO:0000313" key="2">
    <source>
        <dbReference type="Proteomes" id="UP000276776"/>
    </source>
</evidence>
<dbReference type="PANTHER" id="PTHR12507">
    <property type="entry name" value="REDUCED GROWTH PHENOTYPE 1 RGP1, YEAST -RELATED"/>
    <property type="match status" value="1"/>
</dbReference>
<name>A0A0N5D3T1_THECL</name>
<dbReference type="STRING" id="103827.A0A0N5D3T1"/>
<dbReference type="Pfam" id="PF08737">
    <property type="entry name" value="Rgp1"/>
    <property type="match status" value="2"/>
</dbReference>
<evidence type="ECO:0000313" key="1">
    <source>
        <dbReference type="EMBL" id="VDN05058.1"/>
    </source>
</evidence>